<dbReference type="AlphaFoldDB" id="A0A1M7P9M8"/>
<evidence type="ECO:0000313" key="3">
    <source>
        <dbReference type="Proteomes" id="UP000184092"/>
    </source>
</evidence>
<dbReference type="STRING" id="178356.SAMN05216269_11482"/>
<reference evidence="3" key="1">
    <citation type="submission" date="2016-11" db="EMBL/GenBank/DDBJ databases">
        <authorList>
            <person name="Varghese N."/>
            <person name="Submissions S."/>
        </authorList>
    </citation>
    <scope>NUCLEOTIDE SEQUENCE [LARGE SCALE GENOMIC DNA]</scope>
    <source>
        <strain evidence="3">CGMCC 1.2749</strain>
    </source>
</reference>
<accession>A0A1M7P9M8</accession>
<proteinExistence type="predicted"/>
<gene>
    <name evidence="2" type="ORF">SAMN05216269_11482</name>
</gene>
<evidence type="ECO:0000313" key="2">
    <source>
        <dbReference type="EMBL" id="SHN12940.1"/>
    </source>
</evidence>
<feature type="signal peptide" evidence="1">
    <location>
        <begin position="1"/>
        <end position="19"/>
    </location>
</feature>
<feature type="chain" id="PRO_5012274790" description="CarboxypepD_reg-like domain-containing protein" evidence="1">
    <location>
        <begin position="20"/>
        <end position="504"/>
    </location>
</feature>
<evidence type="ECO:0000256" key="1">
    <source>
        <dbReference type="SAM" id="SignalP"/>
    </source>
</evidence>
<protein>
    <recommendedName>
        <fullName evidence="4">CarboxypepD_reg-like domain-containing protein</fullName>
    </recommendedName>
</protein>
<keyword evidence="3" id="KW-1185">Reference proteome</keyword>
<dbReference type="RefSeq" id="WP_073210740.1">
    <property type="nucleotide sequence ID" value="NZ_FRCL01000014.1"/>
</dbReference>
<dbReference type="Proteomes" id="UP000184092">
    <property type="component" value="Unassembled WGS sequence"/>
</dbReference>
<keyword evidence="1" id="KW-0732">Signal</keyword>
<organism evidence="2 3">
    <name type="scientific">Flavobacterium xinjiangense</name>
    <dbReference type="NCBI Taxonomy" id="178356"/>
    <lineage>
        <taxon>Bacteria</taxon>
        <taxon>Pseudomonadati</taxon>
        <taxon>Bacteroidota</taxon>
        <taxon>Flavobacteriia</taxon>
        <taxon>Flavobacteriales</taxon>
        <taxon>Flavobacteriaceae</taxon>
        <taxon>Flavobacterium</taxon>
    </lineage>
</organism>
<dbReference type="SUPFAM" id="SSF49464">
    <property type="entry name" value="Carboxypeptidase regulatory domain-like"/>
    <property type="match status" value="1"/>
</dbReference>
<dbReference type="OrthoDB" id="1433475at2"/>
<dbReference type="EMBL" id="FRCL01000014">
    <property type="protein sequence ID" value="SHN12940.1"/>
    <property type="molecule type" value="Genomic_DNA"/>
</dbReference>
<name>A0A1M7P9M8_9FLAO</name>
<dbReference type="Pfam" id="PF13715">
    <property type="entry name" value="CarbopepD_reg_2"/>
    <property type="match status" value="1"/>
</dbReference>
<sequence length="504" mass="58212">MIRTLFYLLTLLGCQIGFAQNPIVHITDSKSGESIAYANITTNEKLAFISNAEGYFSISESIKSDESLLTISHLGYLERKITIGELKAQNYIIRLEPIAFELETVYISNEKPDPYTIMSKVKNNLQINYKSSGVPTKDLIFYRETNSLRPSLYDVKITKSTGFTKQELKIMNTDLNTFSSNLRLHPPIEFKDLLCNYYIGTLKQNSKSIVIPKLEVVKATILKNGDQSVALQDMKQMAENIFLKHLDTTKYYRFKSGLIGSHDTISLRKSFNEKKNKIKKNKLSSTKSNLTLIIDQSNFIESDKLNFINKPELYNYAYDGKMYYNEDEFVYVLKFSPRKSSAKYIGKLYVSMTDYAVLRCDYDLVEGETVSGVNMKFILGIKMSENAGKGTIIYKKNPNNSSYFLQYFSMETGRYLYIDRPLKLIELTHGEKDVAAFDIKIEGNVINKTEFLNLSKSEITQDSYDKFKEEEFKYVNLKRYDPTIWKDFITIEPLEEIKQFRVIN</sequence>
<evidence type="ECO:0008006" key="4">
    <source>
        <dbReference type="Google" id="ProtNLM"/>
    </source>
</evidence>
<dbReference type="InterPro" id="IPR008969">
    <property type="entry name" value="CarboxyPept-like_regulatory"/>
</dbReference>